<comment type="caution">
    <text evidence="1">The sequence shown here is derived from an EMBL/GenBank/DDBJ whole genome shotgun (WGS) entry which is preliminary data.</text>
</comment>
<dbReference type="Proteomes" id="UP000783686">
    <property type="component" value="Unassembled WGS sequence"/>
</dbReference>
<evidence type="ECO:0000313" key="2">
    <source>
        <dbReference type="Proteomes" id="UP000614601"/>
    </source>
</evidence>
<dbReference type="Proteomes" id="UP000614601">
    <property type="component" value="Unassembled WGS sequence"/>
</dbReference>
<evidence type="ECO:0000313" key="1">
    <source>
        <dbReference type="EMBL" id="CAD5209917.1"/>
    </source>
</evidence>
<accession>A0A811K358</accession>
<dbReference type="EMBL" id="CAJFDH010000002">
    <property type="protein sequence ID" value="CAD5209917.1"/>
    <property type="molecule type" value="Genomic_DNA"/>
</dbReference>
<proteinExistence type="predicted"/>
<dbReference type="AlphaFoldDB" id="A0A811K358"/>
<reference evidence="1" key="1">
    <citation type="submission" date="2020-09" db="EMBL/GenBank/DDBJ databases">
        <authorList>
            <person name="Kikuchi T."/>
        </authorList>
    </citation>
    <scope>NUCLEOTIDE SEQUENCE</scope>
    <source>
        <strain evidence="1">SH1</strain>
    </source>
</reference>
<dbReference type="OrthoDB" id="10324372at2759"/>
<protein>
    <submittedName>
        <fullName evidence="1">Uncharacterized protein</fullName>
    </submittedName>
</protein>
<keyword evidence="2" id="KW-1185">Reference proteome</keyword>
<sequence length="90" mass="10170">MSNLDGNALYSICDKALFGDRSDKNGRLAKMVKNAKTMEEKIKVMEPLVQKCERFKSDKSTVTPYQKKALTAEKAGEKMAKDLCKDLKYC</sequence>
<dbReference type="EMBL" id="CAJFCW020000002">
    <property type="protein sequence ID" value="CAG9090373.1"/>
    <property type="molecule type" value="Genomic_DNA"/>
</dbReference>
<name>A0A811K358_9BILA</name>
<gene>
    <name evidence="1" type="ORF">BOKJ2_LOCUS2927</name>
</gene>
<organism evidence="1 2">
    <name type="scientific">Bursaphelenchus okinawaensis</name>
    <dbReference type="NCBI Taxonomy" id="465554"/>
    <lineage>
        <taxon>Eukaryota</taxon>
        <taxon>Metazoa</taxon>
        <taxon>Ecdysozoa</taxon>
        <taxon>Nematoda</taxon>
        <taxon>Chromadorea</taxon>
        <taxon>Rhabditida</taxon>
        <taxon>Tylenchina</taxon>
        <taxon>Tylenchomorpha</taxon>
        <taxon>Aphelenchoidea</taxon>
        <taxon>Aphelenchoididae</taxon>
        <taxon>Bursaphelenchus</taxon>
    </lineage>
</organism>